<reference evidence="2" key="1">
    <citation type="submission" date="2014-09" db="EMBL/GenBank/DDBJ databases">
        <authorList>
            <person name="Magalhaes I.L.F."/>
            <person name="Oliveira U."/>
            <person name="Santos F.R."/>
            <person name="Vidigal T.H.D.A."/>
            <person name="Brescovit A.D."/>
            <person name="Santos A.J."/>
        </authorList>
    </citation>
    <scope>NUCLEOTIDE SEQUENCE</scope>
    <source>
        <tissue evidence="2">Shoot tissue taken approximately 20 cm above the soil surface</tissue>
    </source>
</reference>
<keyword evidence="1" id="KW-0812">Transmembrane</keyword>
<evidence type="ECO:0000313" key="2">
    <source>
        <dbReference type="EMBL" id="JAE38723.1"/>
    </source>
</evidence>
<accession>A0A0A9I0M9</accession>
<sequence length="45" mass="4859">MSKEALTGKDSPKTLRLSGSIQNVALTMLILVVHILSLVPELLNN</sequence>
<proteinExistence type="predicted"/>
<dbReference type="AlphaFoldDB" id="A0A0A9I0M9"/>
<feature type="transmembrane region" description="Helical" evidence="1">
    <location>
        <begin position="21"/>
        <end position="39"/>
    </location>
</feature>
<keyword evidence="1" id="KW-0472">Membrane</keyword>
<reference evidence="2" key="2">
    <citation type="journal article" date="2015" name="Data Brief">
        <title>Shoot transcriptome of the giant reed, Arundo donax.</title>
        <authorList>
            <person name="Barrero R.A."/>
            <person name="Guerrero F.D."/>
            <person name="Moolhuijzen P."/>
            <person name="Goolsby J.A."/>
            <person name="Tidwell J."/>
            <person name="Bellgard S.E."/>
            <person name="Bellgard M.I."/>
        </authorList>
    </citation>
    <scope>NUCLEOTIDE SEQUENCE</scope>
    <source>
        <tissue evidence="2">Shoot tissue taken approximately 20 cm above the soil surface</tissue>
    </source>
</reference>
<name>A0A0A9I0M9_ARUDO</name>
<dbReference type="EMBL" id="GBRH01159173">
    <property type="protein sequence ID" value="JAE38723.1"/>
    <property type="molecule type" value="Transcribed_RNA"/>
</dbReference>
<keyword evidence="1" id="KW-1133">Transmembrane helix</keyword>
<evidence type="ECO:0000256" key="1">
    <source>
        <dbReference type="SAM" id="Phobius"/>
    </source>
</evidence>
<protein>
    <submittedName>
        <fullName evidence="2">Uncharacterized protein</fullName>
    </submittedName>
</protein>
<organism evidence="2">
    <name type="scientific">Arundo donax</name>
    <name type="common">Giant reed</name>
    <name type="synonym">Donax arundinaceus</name>
    <dbReference type="NCBI Taxonomy" id="35708"/>
    <lineage>
        <taxon>Eukaryota</taxon>
        <taxon>Viridiplantae</taxon>
        <taxon>Streptophyta</taxon>
        <taxon>Embryophyta</taxon>
        <taxon>Tracheophyta</taxon>
        <taxon>Spermatophyta</taxon>
        <taxon>Magnoliopsida</taxon>
        <taxon>Liliopsida</taxon>
        <taxon>Poales</taxon>
        <taxon>Poaceae</taxon>
        <taxon>PACMAD clade</taxon>
        <taxon>Arundinoideae</taxon>
        <taxon>Arundineae</taxon>
        <taxon>Arundo</taxon>
    </lineage>
</organism>